<keyword evidence="4 6" id="KW-0647">Proteasome</keyword>
<dbReference type="EMBL" id="JBIRYI010000021">
    <property type="protein sequence ID" value="MFI2490147.1"/>
    <property type="molecule type" value="Genomic_DNA"/>
</dbReference>
<protein>
    <recommendedName>
        <fullName evidence="3">Bacterial proteasome activator</fullName>
    </recommendedName>
</protein>
<evidence type="ECO:0000256" key="3">
    <source>
        <dbReference type="ARBA" id="ARBA00014831"/>
    </source>
</evidence>
<comment type="similarity">
    <text evidence="1">Belongs to the Bpa family.</text>
</comment>
<dbReference type="InterPro" id="IPR019695">
    <property type="entry name" value="Proteasome_act"/>
</dbReference>
<evidence type="ECO:0000313" key="6">
    <source>
        <dbReference type="EMBL" id="MFI2490147.1"/>
    </source>
</evidence>
<name>A0ABW7XRH2_9MICO</name>
<organism evidence="6 7">
    <name type="scientific">Promicromonospora kroppenstedtii</name>
    <dbReference type="NCBI Taxonomy" id="440482"/>
    <lineage>
        <taxon>Bacteria</taxon>
        <taxon>Bacillati</taxon>
        <taxon>Actinomycetota</taxon>
        <taxon>Actinomycetes</taxon>
        <taxon>Micrococcales</taxon>
        <taxon>Promicromonosporaceae</taxon>
        <taxon>Promicromonospora</taxon>
    </lineage>
</organism>
<dbReference type="Pfam" id="PF10759">
    <property type="entry name" value="BPA"/>
    <property type="match status" value="1"/>
</dbReference>
<reference evidence="6 7" key="1">
    <citation type="submission" date="2024-10" db="EMBL/GenBank/DDBJ databases">
        <title>The Natural Products Discovery Center: Release of the First 8490 Sequenced Strains for Exploring Actinobacteria Biosynthetic Diversity.</title>
        <authorList>
            <person name="Kalkreuter E."/>
            <person name="Kautsar S.A."/>
            <person name="Yang D."/>
            <person name="Bader C.D."/>
            <person name="Teijaro C.N."/>
            <person name="Fluegel L."/>
            <person name="Davis C.M."/>
            <person name="Simpson J.R."/>
            <person name="Lauterbach L."/>
            <person name="Steele A.D."/>
            <person name="Gui C."/>
            <person name="Meng S."/>
            <person name="Li G."/>
            <person name="Viehrig K."/>
            <person name="Ye F."/>
            <person name="Su P."/>
            <person name="Kiefer A.F."/>
            <person name="Nichols A."/>
            <person name="Cepeda A.J."/>
            <person name="Yan W."/>
            <person name="Fan B."/>
            <person name="Jiang Y."/>
            <person name="Adhikari A."/>
            <person name="Zheng C.-J."/>
            <person name="Schuster L."/>
            <person name="Cowan T.M."/>
            <person name="Smanski M.J."/>
            <person name="Chevrette M.G."/>
            <person name="De Carvalho L.P.S."/>
            <person name="Shen B."/>
        </authorList>
    </citation>
    <scope>NUCLEOTIDE SEQUENCE [LARGE SCALE GENOMIC DNA]</scope>
    <source>
        <strain evidence="6 7">NPDC019481</strain>
    </source>
</reference>
<proteinExistence type="inferred from homology"/>
<evidence type="ECO:0000256" key="2">
    <source>
        <dbReference type="ARBA" id="ARBA00011402"/>
    </source>
</evidence>
<feature type="region of interest" description="Disordered" evidence="5">
    <location>
        <begin position="172"/>
        <end position="206"/>
    </location>
</feature>
<dbReference type="GO" id="GO:0000502">
    <property type="term" value="C:proteasome complex"/>
    <property type="evidence" value="ECO:0007669"/>
    <property type="project" value="UniProtKB-KW"/>
</dbReference>
<comment type="caution">
    <text evidence="6">The sequence shown here is derived from an EMBL/GenBank/DDBJ whole genome shotgun (WGS) entry which is preliminary data.</text>
</comment>
<sequence length="206" mass="22133">MNDERANPQSDDRRDQPPVAHPQVVTPDGAAVPPEGEPEGPDVERQPDEAESVVGQVEEPAKVMRIGGMIKRLLDEVRDAPLDEAARSRLAEIHERSIHELEDGLSPDLVDELHRITLPFTDDSAPSDAELRVAQAQLVGWLEGLFHGIQTALVAQQMAAQAQLSQMRRALPPGTAAFGPAGPGGPSLPGGSEEESGERRTPGQYL</sequence>
<evidence type="ECO:0000256" key="4">
    <source>
        <dbReference type="ARBA" id="ARBA00022942"/>
    </source>
</evidence>
<evidence type="ECO:0000256" key="5">
    <source>
        <dbReference type="SAM" id="MobiDB-lite"/>
    </source>
</evidence>
<feature type="region of interest" description="Disordered" evidence="5">
    <location>
        <begin position="1"/>
        <end position="58"/>
    </location>
</feature>
<accession>A0ABW7XRH2</accession>
<evidence type="ECO:0000313" key="7">
    <source>
        <dbReference type="Proteomes" id="UP001611580"/>
    </source>
</evidence>
<feature type="compositionally biased region" description="Basic and acidic residues" evidence="5">
    <location>
        <begin position="197"/>
        <end position="206"/>
    </location>
</feature>
<feature type="compositionally biased region" description="Basic and acidic residues" evidence="5">
    <location>
        <begin position="1"/>
        <end position="16"/>
    </location>
</feature>
<keyword evidence="7" id="KW-1185">Reference proteome</keyword>
<evidence type="ECO:0000256" key="1">
    <source>
        <dbReference type="ARBA" id="ARBA00006639"/>
    </source>
</evidence>
<gene>
    <name evidence="6" type="ORF">ACH47X_24765</name>
</gene>
<dbReference type="RefSeq" id="WP_397407800.1">
    <property type="nucleotide sequence ID" value="NZ_JBIRYI010000021.1"/>
</dbReference>
<dbReference type="Proteomes" id="UP001611580">
    <property type="component" value="Unassembled WGS sequence"/>
</dbReference>
<comment type="subunit">
    <text evidence="2">Forms a homooligomeric, either hexameric or heptameric, ring-like structure which stacks co-axially with the proteasomal alpha-rings.</text>
</comment>